<dbReference type="Proteomes" id="UP001295423">
    <property type="component" value="Unassembled WGS sequence"/>
</dbReference>
<dbReference type="SUPFAM" id="SSF52266">
    <property type="entry name" value="SGNH hydrolase"/>
    <property type="match status" value="1"/>
</dbReference>
<keyword evidence="1" id="KW-0812">Transmembrane</keyword>
<keyword evidence="3" id="KW-1185">Reference proteome</keyword>
<evidence type="ECO:0000313" key="3">
    <source>
        <dbReference type="Proteomes" id="UP001295423"/>
    </source>
</evidence>
<dbReference type="AlphaFoldDB" id="A0AAD2G2K4"/>
<comment type="caution">
    <text evidence="2">The sequence shown here is derived from an EMBL/GenBank/DDBJ whole genome shotgun (WGS) entry which is preliminary data.</text>
</comment>
<feature type="transmembrane region" description="Helical" evidence="1">
    <location>
        <begin position="12"/>
        <end position="30"/>
    </location>
</feature>
<keyword evidence="1" id="KW-0472">Membrane</keyword>
<dbReference type="Gene3D" id="3.40.50.1110">
    <property type="entry name" value="SGNH hydrolase"/>
    <property type="match status" value="1"/>
</dbReference>
<protein>
    <submittedName>
        <fullName evidence="2">Uncharacterized protein</fullName>
    </submittedName>
</protein>
<proteinExistence type="predicted"/>
<accession>A0AAD2G2K4</accession>
<name>A0AAD2G2K4_9STRA</name>
<gene>
    <name evidence="2" type="ORF">CYCCA115_LOCUS18692</name>
</gene>
<organism evidence="2 3">
    <name type="scientific">Cylindrotheca closterium</name>
    <dbReference type="NCBI Taxonomy" id="2856"/>
    <lineage>
        <taxon>Eukaryota</taxon>
        <taxon>Sar</taxon>
        <taxon>Stramenopiles</taxon>
        <taxon>Ochrophyta</taxon>
        <taxon>Bacillariophyta</taxon>
        <taxon>Bacillariophyceae</taxon>
        <taxon>Bacillariophycidae</taxon>
        <taxon>Bacillariales</taxon>
        <taxon>Bacillariaceae</taxon>
        <taxon>Cylindrotheca</taxon>
    </lineage>
</organism>
<keyword evidence="1" id="KW-1133">Transmembrane helix</keyword>
<dbReference type="InterPro" id="IPR036514">
    <property type="entry name" value="SGNH_hydro_sf"/>
</dbReference>
<reference evidence="2" key="1">
    <citation type="submission" date="2023-08" db="EMBL/GenBank/DDBJ databases">
        <authorList>
            <person name="Audoor S."/>
            <person name="Bilcke G."/>
        </authorList>
    </citation>
    <scope>NUCLEOTIDE SEQUENCE</scope>
</reference>
<evidence type="ECO:0000313" key="2">
    <source>
        <dbReference type="EMBL" id="CAJ1960360.1"/>
    </source>
</evidence>
<sequence length="379" mass="42676">MEFENRVGKAMSFLAGILVALAGIFLFGQVEELSDISNGNVVSRNCSYLSKNTRSKYSRSCPTISVPTLDILPQCFNGSVWMGEWELNRSLVKPGARTPADEDLARRYHSKFESSCNMTDILRLSINEMISGHVNDASELAVLERMKGLRGQTLLQIGTSVDNRLLRFGCPVFGTKRNVYKEGDIAVSECQIPLIDFTMVYAFNDALTKAHVSVEEQGDHLKKIDELMSQHGIQSPRYIVLSGIEWDMKWHKDHKEQFDWNYTELVVDEKVSLLRRHYPSALALFLRTQPYTSGKEGSLASKESFQRYNDLFYATARHHNPNENICGGVHVADLAEMMLYNGTAESGWSDGVHPSGWVSLQFMNVLLNVVSLMGELCRS</sequence>
<evidence type="ECO:0000256" key="1">
    <source>
        <dbReference type="SAM" id="Phobius"/>
    </source>
</evidence>
<dbReference type="EMBL" id="CAKOGP040002058">
    <property type="protein sequence ID" value="CAJ1960360.1"/>
    <property type="molecule type" value="Genomic_DNA"/>
</dbReference>